<feature type="transmembrane region" description="Helical" evidence="5">
    <location>
        <begin position="85"/>
        <end position="102"/>
    </location>
</feature>
<keyword evidence="3 5" id="KW-1133">Transmembrane helix</keyword>
<feature type="transmembrane region" description="Helical" evidence="5">
    <location>
        <begin position="137"/>
        <end position="155"/>
    </location>
</feature>
<comment type="caution">
    <text evidence="7">The sequence shown here is derived from an EMBL/GenBank/DDBJ whole genome shotgun (WGS) entry which is preliminary data.</text>
</comment>
<dbReference type="PANTHER" id="PTHR43731">
    <property type="entry name" value="RHOMBOID PROTEASE"/>
    <property type="match status" value="1"/>
</dbReference>
<dbReference type="InterPro" id="IPR050925">
    <property type="entry name" value="Rhomboid_protease_S54"/>
</dbReference>
<accession>A0A2V4AN62</accession>
<evidence type="ECO:0000256" key="5">
    <source>
        <dbReference type="SAM" id="Phobius"/>
    </source>
</evidence>
<keyword evidence="7" id="KW-0378">Hydrolase</keyword>
<dbReference type="Proteomes" id="UP000249915">
    <property type="component" value="Unassembled WGS sequence"/>
</dbReference>
<keyword evidence="8" id="KW-1185">Reference proteome</keyword>
<dbReference type="GO" id="GO:0004252">
    <property type="term" value="F:serine-type endopeptidase activity"/>
    <property type="evidence" value="ECO:0007669"/>
    <property type="project" value="InterPro"/>
</dbReference>
<dbReference type="InterPro" id="IPR035952">
    <property type="entry name" value="Rhomboid-like_sf"/>
</dbReference>
<evidence type="ECO:0000256" key="1">
    <source>
        <dbReference type="ARBA" id="ARBA00004141"/>
    </source>
</evidence>
<keyword evidence="7" id="KW-0645">Protease</keyword>
<evidence type="ECO:0000256" key="2">
    <source>
        <dbReference type="ARBA" id="ARBA00022692"/>
    </source>
</evidence>
<dbReference type="EMBL" id="MASW01000006">
    <property type="protein sequence ID" value="PXY21414.1"/>
    <property type="molecule type" value="Genomic_DNA"/>
</dbReference>
<evidence type="ECO:0000259" key="6">
    <source>
        <dbReference type="Pfam" id="PF01694"/>
    </source>
</evidence>
<keyword evidence="2 5" id="KW-0812">Transmembrane</keyword>
<dbReference type="OrthoDB" id="465874at2"/>
<keyword evidence="4 5" id="KW-0472">Membrane</keyword>
<feature type="transmembrane region" description="Helical" evidence="5">
    <location>
        <begin position="108"/>
        <end position="130"/>
    </location>
</feature>
<dbReference type="Gene3D" id="1.20.1540.10">
    <property type="entry name" value="Rhomboid-like"/>
    <property type="match status" value="1"/>
</dbReference>
<sequence>MLPPRPIAAGVVALAFTVLLYLVELLDVILPAQLDLGGIHARTLSGLDGIAWAPVLHDGWSHLFANTVPVLVFAFLAMAGGIGQWVAVTATIWLVGGLGVWLTAPPQVVTVGASGLAFGWLAFLLVRGIFSRSFGQLVVAAVLLFVWGGMLWGVLPGNPGISWQGHLFGALGGVLAAWIVARSDRARARKASGPPPGNLGA</sequence>
<feature type="transmembrane region" description="Helical" evidence="5">
    <location>
        <begin position="161"/>
        <end position="181"/>
    </location>
</feature>
<dbReference type="InterPro" id="IPR022764">
    <property type="entry name" value="Peptidase_S54_rhomboid_dom"/>
</dbReference>
<feature type="domain" description="Peptidase S54 rhomboid" evidence="6">
    <location>
        <begin position="53"/>
        <end position="182"/>
    </location>
</feature>
<dbReference type="GO" id="GO:0016020">
    <property type="term" value="C:membrane"/>
    <property type="evidence" value="ECO:0007669"/>
    <property type="project" value="UniProtKB-SubCell"/>
</dbReference>
<dbReference type="Pfam" id="PF01694">
    <property type="entry name" value="Rhomboid"/>
    <property type="match status" value="1"/>
</dbReference>
<proteinExistence type="predicted"/>
<evidence type="ECO:0000256" key="3">
    <source>
        <dbReference type="ARBA" id="ARBA00022989"/>
    </source>
</evidence>
<name>A0A2V4AN62_9PSEU</name>
<dbReference type="GO" id="GO:0006508">
    <property type="term" value="P:proteolysis"/>
    <property type="evidence" value="ECO:0007669"/>
    <property type="project" value="UniProtKB-KW"/>
</dbReference>
<dbReference type="SUPFAM" id="SSF144091">
    <property type="entry name" value="Rhomboid-like"/>
    <property type="match status" value="1"/>
</dbReference>
<reference evidence="7 8" key="1">
    <citation type="submission" date="2016-07" db="EMBL/GenBank/DDBJ databases">
        <title>Draft genome sequence of Prauserella muralis DSM 45305, isolated from a mould-covered wall in an indoor environment.</title>
        <authorList>
            <person name="Ruckert C."/>
            <person name="Albersmeier A."/>
            <person name="Jiang C.-L."/>
            <person name="Jiang Y."/>
            <person name="Kalinowski J."/>
            <person name="Schneider O."/>
            <person name="Winkler A."/>
            <person name="Zotchev S.B."/>
        </authorList>
    </citation>
    <scope>NUCLEOTIDE SEQUENCE [LARGE SCALE GENOMIC DNA]</scope>
    <source>
        <strain evidence="7 8">DSM 45305</strain>
    </source>
</reference>
<evidence type="ECO:0000313" key="8">
    <source>
        <dbReference type="Proteomes" id="UP000249915"/>
    </source>
</evidence>
<dbReference type="AlphaFoldDB" id="A0A2V4AN62"/>
<dbReference type="PANTHER" id="PTHR43731:SF9">
    <property type="entry name" value="SLR1461 PROTEIN"/>
    <property type="match status" value="1"/>
</dbReference>
<comment type="subcellular location">
    <subcellularLocation>
        <location evidence="1">Membrane</location>
        <topology evidence="1">Multi-pass membrane protein</topology>
    </subcellularLocation>
</comment>
<evidence type="ECO:0000256" key="4">
    <source>
        <dbReference type="ARBA" id="ARBA00023136"/>
    </source>
</evidence>
<evidence type="ECO:0000313" key="7">
    <source>
        <dbReference type="EMBL" id="PXY21414.1"/>
    </source>
</evidence>
<feature type="transmembrane region" description="Helical" evidence="5">
    <location>
        <begin position="60"/>
        <end position="78"/>
    </location>
</feature>
<gene>
    <name evidence="7" type="ORF">BAY60_25870</name>
</gene>
<organism evidence="7 8">
    <name type="scientific">Prauserella muralis</name>
    <dbReference type="NCBI Taxonomy" id="588067"/>
    <lineage>
        <taxon>Bacteria</taxon>
        <taxon>Bacillati</taxon>
        <taxon>Actinomycetota</taxon>
        <taxon>Actinomycetes</taxon>
        <taxon>Pseudonocardiales</taxon>
        <taxon>Pseudonocardiaceae</taxon>
        <taxon>Prauserella</taxon>
    </lineage>
</organism>
<protein>
    <submittedName>
        <fullName evidence="7">Rhomboid family intramembrane serine protease</fullName>
    </submittedName>
</protein>